<dbReference type="InterPro" id="IPR036305">
    <property type="entry name" value="RGS_sf"/>
</dbReference>
<dbReference type="Bgee" id="ENSDARG00000102059">
    <property type="expression patterns" value="Expressed in pharyngeal gill and 8 other cell types or tissues"/>
</dbReference>
<dbReference type="RefSeq" id="XP_001923588.6">
    <property type="nucleotide sequence ID" value="XM_001923553.9"/>
</dbReference>
<dbReference type="OrthoDB" id="196547at2759"/>
<dbReference type="Proteomes" id="UP000000437">
    <property type="component" value="Chromosome 22"/>
</dbReference>
<protein>
    <submittedName>
        <fullName evidence="4">Regulator of G-protein signaling 21</fullName>
    </submittedName>
    <submittedName>
        <fullName evidence="2">Si:ch211-117l17.6</fullName>
    </submittedName>
</protein>
<reference evidence="4" key="3">
    <citation type="submission" date="2025-04" db="UniProtKB">
        <authorList>
            <consortium name="RefSeq"/>
        </authorList>
    </citation>
    <scope>IDENTIFICATION</scope>
    <source>
        <strain evidence="4">Tuebingen</strain>
    </source>
</reference>
<dbReference type="Gene3D" id="1.10.167.10">
    <property type="entry name" value="Regulator of G-protein Signalling 4, domain 2"/>
    <property type="match status" value="1"/>
</dbReference>
<keyword evidence="3" id="KW-1185">Reference proteome</keyword>
<gene>
    <name evidence="2 4 5" type="primary">si:ch211-117l17.6</name>
</gene>
<reference evidence="2 3" key="1">
    <citation type="journal article" date="2013" name="Nature">
        <title>The zebrafish reference genome sequence and its relationship to the human genome.</title>
        <authorList>
            <consortium name="Genome Reference Consortium Zebrafish"/>
            <person name="Howe K."/>
            <person name="Clark M.D."/>
            <person name="Torroja C.F."/>
            <person name="Torrance J."/>
            <person name="Berthelot C."/>
            <person name="Muffato M."/>
            <person name="Collins J.E."/>
            <person name="Humphray S."/>
            <person name="McLaren K."/>
            <person name="Matthews L."/>
            <person name="McLaren S."/>
            <person name="Sealy I."/>
            <person name="Caccamo M."/>
            <person name="Churcher C."/>
            <person name="Scott C."/>
            <person name="Barrett J.C."/>
            <person name="Koch R."/>
            <person name="Rauch G.J."/>
            <person name="White S."/>
            <person name="Chow W."/>
            <person name="Kilian B."/>
            <person name="Quintais L.T."/>
            <person name="Guerra-Assuncao J.A."/>
            <person name="Zhou Y."/>
            <person name="Gu Y."/>
            <person name="Yen J."/>
            <person name="Vogel J.H."/>
            <person name="Eyre T."/>
            <person name="Redmond S."/>
            <person name="Banerjee R."/>
            <person name="Chi J."/>
            <person name="Fu B."/>
            <person name="Langley E."/>
            <person name="Maguire S.F."/>
            <person name="Laird G.K."/>
            <person name="Lloyd D."/>
            <person name="Kenyon E."/>
            <person name="Donaldson S."/>
            <person name="Sehra H."/>
            <person name="Almeida-King J."/>
            <person name="Loveland J."/>
            <person name="Trevanion S."/>
            <person name="Jones M."/>
            <person name="Quail M."/>
            <person name="Willey D."/>
            <person name="Hunt A."/>
            <person name="Burton J."/>
            <person name="Sims S."/>
            <person name="McLay K."/>
            <person name="Plumb B."/>
            <person name="Davis J."/>
            <person name="Clee C."/>
            <person name="Oliver K."/>
            <person name="Clark R."/>
            <person name="Riddle C."/>
            <person name="Elliot D."/>
            <person name="Eliott D."/>
            <person name="Threadgold G."/>
            <person name="Harden G."/>
            <person name="Ware D."/>
            <person name="Begum S."/>
            <person name="Mortimore B."/>
            <person name="Mortimer B."/>
            <person name="Kerry G."/>
            <person name="Heath P."/>
            <person name="Phillimore B."/>
            <person name="Tracey A."/>
            <person name="Corby N."/>
            <person name="Dunn M."/>
            <person name="Johnson C."/>
            <person name="Wood J."/>
            <person name="Clark S."/>
            <person name="Pelan S."/>
            <person name="Griffiths G."/>
            <person name="Smith M."/>
            <person name="Glithero R."/>
            <person name="Howden P."/>
            <person name="Barker N."/>
            <person name="Lloyd C."/>
            <person name="Stevens C."/>
            <person name="Harley J."/>
            <person name="Holt K."/>
            <person name="Panagiotidis G."/>
            <person name="Lovell J."/>
            <person name="Beasley H."/>
            <person name="Henderson C."/>
            <person name="Gordon D."/>
            <person name="Auger K."/>
            <person name="Wright D."/>
            <person name="Collins J."/>
            <person name="Raisen C."/>
            <person name="Dyer L."/>
            <person name="Leung K."/>
            <person name="Robertson L."/>
            <person name="Ambridge K."/>
            <person name="Leongamornlert D."/>
            <person name="McGuire S."/>
            <person name="Gilderthorp R."/>
            <person name="Griffiths C."/>
            <person name="Manthravadi D."/>
            <person name="Nichol S."/>
            <person name="Barker G."/>
            <person name="Whitehead S."/>
            <person name="Kay M."/>
            <person name="Brown J."/>
            <person name="Murnane C."/>
            <person name="Gray E."/>
            <person name="Humphries M."/>
            <person name="Sycamore N."/>
            <person name="Barker D."/>
            <person name="Saunders D."/>
            <person name="Wallis J."/>
            <person name="Babbage A."/>
            <person name="Hammond S."/>
            <person name="Mashreghi-Mohammadi M."/>
            <person name="Barr L."/>
            <person name="Martin S."/>
            <person name="Wray P."/>
            <person name="Ellington A."/>
            <person name="Matthews N."/>
            <person name="Ellwood M."/>
            <person name="Woodmansey R."/>
            <person name="Clark G."/>
            <person name="Cooper J."/>
            <person name="Cooper J."/>
            <person name="Tromans A."/>
            <person name="Grafham D."/>
            <person name="Skuce C."/>
            <person name="Pandian R."/>
            <person name="Andrews R."/>
            <person name="Harrison E."/>
            <person name="Kimberley A."/>
            <person name="Garnett J."/>
            <person name="Fosker N."/>
            <person name="Hall R."/>
            <person name="Garner P."/>
            <person name="Kelly D."/>
            <person name="Bird C."/>
            <person name="Palmer S."/>
            <person name="Gehring I."/>
            <person name="Berger A."/>
            <person name="Dooley C.M."/>
            <person name="Ersan-Urun Z."/>
            <person name="Eser C."/>
            <person name="Geiger H."/>
            <person name="Geisler M."/>
            <person name="Karotki L."/>
            <person name="Kirn A."/>
            <person name="Konantz J."/>
            <person name="Konantz M."/>
            <person name="Oberlander M."/>
            <person name="Rudolph-Geiger S."/>
            <person name="Teucke M."/>
            <person name="Lanz C."/>
            <person name="Raddatz G."/>
            <person name="Osoegawa K."/>
            <person name="Zhu B."/>
            <person name="Rapp A."/>
            <person name="Widaa S."/>
            <person name="Langford C."/>
            <person name="Yang F."/>
            <person name="Schuster S.C."/>
            <person name="Carter N.P."/>
            <person name="Harrow J."/>
            <person name="Ning Z."/>
            <person name="Herrero J."/>
            <person name="Searle S.M."/>
            <person name="Enright A."/>
            <person name="Geisler R."/>
            <person name="Plasterk R.H."/>
            <person name="Lee C."/>
            <person name="Westerfield M."/>
            <person name="de Jong P.J."/>
            <person name="Zon L.I."/>
            <person name="Postlethwait J.H."/>
            <person name="Nusslein-Volhard C."/>
            <person name="Hubbard T.J."/>
            <person name="Roest Crollius H."/>
            <person name="Rogers J."/>
            <person name="Stemple D.L."/>
        </authorList>
    </citation>
    <scope>NUCLEOTIDE SEQUENCE [LARGE SCALE GENOMIC DNA]</scope>
    <source>
        <strain evidence="2">Tuebingen</strain>
    </source>
</reference>
<organism evidence="2">
    <name type="scientific">Danio rerio</name>
    <name type="common">Zebrafish</name>
    <name type="synonym">Brachydanio rerio</name>
    <dbReference type="NCBI Taxonomy" id="7955"/>
    <lineage>
        <taxon>Eukaryota</taxon>
        <taxon>Metazoa</taxon>
        <taxon>Chordata</taxon>
        <taxon>Craniata</taxon>
        <taxon>Vertebrata</taxon>
        <taxon>Euteleostomi</taxon>
        <taxon>Actinopterygii</taxon>
        <taxon>Neopterygii</taxon>
        <taxon>Teleostei</taxon>
        <taxon>Ostariophysi</taxon>
        <taxon>Cypriniformes</taxon>
        <taxon>Danionidae</taxon>
        <taxon>Danioninae</taxon>
        <taxon>Danio</taxon>
    </lineage>
</organism>
<dbReference type="AGR" id="ZFIN:ZDB-GENE-110914-213"/>
<reference evidence="2" key="2">
    <citation type="submission" date="2015-11" db="UniProtKB">
        <authorList>
            <consortium name="Ensembl"/>
        </authorList>
    </citation>
    <scope>IDENTIFICATION</scope>
    <source>
        <strain evidence="2">Tuebingen</strain>
    </source>
</reference>
<dbReference type="AlphaFoldDB" id="A0A0R4ICX4"/>
<dbReference type="eggNOG" id="KOG3589">
    <property type="taxonomic scope" value="Eukaryota"/>
</dbReference>
<dbReference type="PhylomeDB" id="A0A0R4ICX4"/>
<dbReference type="SMART" id="SM00315">
    <property type="entry name" value="RGS"/>
    <property type="match status" value="1"/>
</dbReference>
<dbReference type="RefSeq" id="XP_021325274.1">
    <property type="nucleotide sequence ID" value="XM_021469599.2"/>
</dbReference>
<feature type="domain" description="RGS" evidence="1">
    <location>
        <begin position="70"/>
        <end position="186"/>
    </location>
</feature>
<sequence>MNVFYQSMMPKLLFSKIRIYEFKELIRNKNQTKTLDVLLSRKKQKSNIRCVLTQKKTEVSHSPLQDHRQKLADLLENTDYLAAFQSFLQSEFSAENIEFWLACREYKQIRSTGKLSSKAAEIYKTFLHSTAQKEVNIDHCTREEIKRSLAKPDLGCFDKAEKLVYRLMEEDSCPRFLKSEAFQNLRNMSRNPM</sequence>
<dbReference type="Pfam" id="PF00615">
    <property type="entry name" value="RGS"/>
    <property type="match status" value="1"/>
</dbReference>
<dbReference type="FunFam" id="1.10.167.10:FF:000001">
    <property type="entry name" value="Putative regulator of g-protein signaling 12"/>
    <property type="match status" value="1"/>
</dbReference>
<dbReference type="PROSITE" id="PS50132">
    <property type="entry name" value="RGS"/>
    <property type="match status" value="1"/>
</dbReference>
<evidence type="ECO:0000259" key="1">
    <source>
        <dbReference type="PROSITE" id="PS50132"/>
    </source>
</evidence>
<dbReference type="GeneID" id="100151245"/>
<accession>A0A0R4ICX4</accession>
<dbReference type="SMR" id="A0A0R4ICX4"/>
<dbReference type="PRINTS" id="PR01301">
    <property type="entry name" value="RGSPROTEIN"/>
</dbReference>
<accession>A0A8M9PK79</accession>
<dbReference type="InterPro" id="IPR016137">
    <property type="entry name" value="RGS"/>
</dbReference>
<dbReference type="PANTHER" id="PTHR10845">
    <property type="entry name" value="REGULATOR OF G PROTEIN SIGNALING"/>
    <property type="match status" value="1"/>
</dbReference>
<dbReference type="OMA" id="KCNDEMY"/>
<dbReference type="ZFIN" id="ZDB-GENE-110914-213">
    <property type="gene designation" value="si:ch211-117l17.6"/>
</dbReference>
<dbReference type="GeneTree" id="ENSGT00940000158520"/>
<evidence type="ECO:0000313" key="2">
    <source>
        <dbReference type="Ensembl" id="ENSDARP00000131644"/>
    </source>
</evidence>
<evidence type="ECO:0000313" key="3">
    <source>
        <dbReference type="Proteomes" id="UP000000437"/>
    </source>
</evidence>
<dbReference type="SUPFAM" id="SSF48097">
    <property type="entry name" value="Regulator of G-protein signaling, RGS"/>
    <property type="match status" value="1"/>
</dbReference>
<dbReference type="PaxDb" id="7955-ENSDARP00000105969"/>
<dbReference type="EMBL" id="BX649608">
    <property type="status" value="NOT_ANNOTATED_CDS"/>
    <property type="molecule type" value="Genomic_DNA"/>
</dbReference>
<name>A0A0R4ICX4_DANRE</name>
<dbReference type="PANTHER" id="PTHR10845:SF160">
    <property type="entry name" value="REGULATOR OF G-PROTEIN SIGNALING 21"/>
    <property type="match status" value="1"/>
</dbReference>
<dbReference type="KEGG" id="dre:100151245"/>
<evidence type="ECO:0000313" key="5">
    <source>
        <dbReference type="ZFIN" id="ZDB-GENE-110914-213"/>
    </source>
</evidence>
<dbReference type="InterPro" id="IPR044926">
    <property type="entry name" value="RGS_subdomain_2"/>
</dbReference>
<proteinExistence type="predicted"/>
<evidence type="ECO:0000313" key="4">
    <source>
        <dbReference type="RefSeq" id="XP_021325274.1"/>
    </source>
</evidence>
<dbReference type="Ensembl" id="ENSDART00000163297.2">
    <property type="protein sequence ID" value="ENSDARP00000131644.1"/>
    <property type="gene ID" value="ENSDARG00000102059.2"/>
</dbReference>